<dbReference type="VEuPathDB" id="FungiDB:ASPNIDRAFT2_37191"/>
<accession>G3Y0P4</accession>
<evidence type="ECO:0000313" key="1">
    <source>
        <dbReference type="EMBL" id="EHA23168.1"/>
    </source>
</evidence>
<reference evidence="1 2" key="1">
    <citation type="journal article" date="2011" name="Genome Res.">
        <title>Comparative genomics of citric-acid-producing Aspergillus niger ATCC 1015 versus enzyme-producing CBS 513.88.</title>
        <authorList>
            <person name="Andersen M.R."/>
            <person name="Salazar M.P."/>
            <person name="Schaap P.J."/>
            <person name="van de Vondervoort P.J."/>
            <person name="Culley D."/>
            <person name="Thykaer J."/>
            <person name="Frisvad J.C."/>
            <person name="Nielsen K.F."/>
            <person name="Albang R."/>
            <person name="Albermann K."/>
            <person name="Berka R.M."/>
            <person name="Braus G.H."/>
            <person name="Braus-Stromeyer S.A."/>
            <person name="Corrochano L.M."/>
            <person name="Dai Z."/>
            <person name="van Dijck P.W."/>
            <person name="Hofmann G."/>
            <person name="Lasure L.L."/>
            <person name="Magnuson J.K."/>
            <person name="Menke H."/>
            <person name="Meijer M."/>
            <person name="Meijer S.L."/>
            <person name="Nielsen J.B."/>
            <person name="Nielsen M.L."/>
            <person name="van Ooyen A.J."/>
            <person name="Pel H.J."/>
            <person name="Poulsen L."/>
            <person name="Samson R.A."/>
            <person name="Stam H."/>
            <person name="Tsang A."/>
            <person name="van den Brink J.M."/>
            <person name="Atkins A."/>
            <person name="Aerts A."/>
            <person name="Shapiro H."/>
            <person name="Pangilinan J."/>
            <person name="Salamov A."/>
            <person name="Lou Y."/>
            <person name="Lindquist E."/>
            <person name="Lucas S."/>
            <person name="Grimwood J."/>
            <person name="Grigoriev I.V."/>
            <person name="Kubicek C.P."/>
            <person name="Martinez D."/>
            <person name="van Peij N.N."/>
            <person name="Roubos J.A."/>
            <person name="Nielsen J."/>
            <person name="Baker S.E."/>
        </authorList>
    </citation>
    <scope>NUCLEOTIDE SEQUENCE [LARGE SCALE GENOMIC DNA]</scope>
    <source>
        <strain evidence="2">ATCC 1015 / CBS 113.46 / FGSC A1144 / LSHB Ac4 / NCTC 3858a / NRRL 328 / USDA 3528.7</strain>
    </source>
</reference>
<protein>
    <submittedName>
        <fullName evidence="1">Uncharacterized protein</fullName>
    </submittedName>
</protein>
<dbReference type="Proteomes" id="UP000009038">
    <property type="component" value="Unassembled WGS sequence"/>
</dbReference>
<dbReference type="EMBL" id="ACJE01000010">
    <property type="protein sequence ID" value="EHA23168.1"/>
    <property type="molecule type" value="Genomic_DNA"/>
</dbReference>
<sequence>MIAANQSPGERGLLLFLFGMSCGTLWMTLAQPLSVWGVGCPSLAEPSSFLILSGYQLVPAEVVDRAATAPEAMRPVCYTPKQAVLGPLFKKGRLTLLENPDAVGPVGPDGPETGVSFPAIRCMVHASIRAC</sequence>
<organism evidence="1 2">
    <name type="scientific">Aspergillus niger (strain ATCC 1015 / CBS 113.46 / FGSC A1144 / LSHB Ac4 / NCTC 3858a / NRRL 328 / USDA 3528.7)</name>
    <dbReference type="NCBI Taxonomy" id="380704"/>
    <lineage>
        <taxon>Eukaryota</taxon>
        <taxon>Fungi</taxon>
        <taxon>Dikarya</taxon>
        <taxon>Ascomycota</taxon>
        <taxon>Pezizomycotina</taxon>
        <taxon>Eurotiomycetes</taxon>
        <taxon>Eurotiomycetidae</taxon>
        <taxon>Eurotiales</taxon>
        <taxon>Aspergillaceae</taxon>
        <taxon>Aspergillus</taxon>
        <taxon>Aspergillus subgen. Circumdati</taxon>
    </lineage>
</organism>
<gene>
    <name evidence="1" type="ORF">ASPNIDRAFT_37191</name>
</gene>
<proteinExistence type="predicted"/>
<name>G3Y0P4_ASPNA</name>
<dbReference type="AlphaFoldDB" id="G3Y0P4"/>
<dbReference type="HOGENOM" id="CLU_1927128_0_0_1"/>
<evidence type="ECO:0000313" key="2">
    <source>
        <dbReference type="Proteomes" id="UP000009038"/>
    </source>
</evidence>
<comment type="caution">
    <text evidence="1">The sequence shown here is derived from an EMBL/GenBank/DDBJ whole genome shotgun (WGS) entry which is preliminary data.</text>
</comment>